<comment type="pathway">
    <text evidence="1">Cofactor biosynthesis; pyrroloquinoline quinone biosynthesis.</text>
</comment>
<evidence type="ECO:0000313" key="5">
    <source>
        <dbReference type="Proteomes" id="UP000268192"/>
    </source>
</evidence>
<dbReference type="OrthoDB" id="7995890at2"/>
<dbReference type="InterPro" id="IPR041881">
    <property type="entry name" value="PqqD_sf"/>
</dbReference>
<evidence type="ECO:0000256" key="2">
    <source>
        <dbReference type="ARBA" id="ARBA00011741"/>
    </source>
</evidence>
<dbReference type="GO" id="GO:0018189">
    <property type="term" value="P:pyrroloquinoline quinone biosynthetic process"/>
    <property type="evidence" value="ECO:0007669"/>
    <property type="project" value="UniProtKB-UniPathway"/>
</dbReference>
<dbReference type="EMBL" id="CP032509">
    <property type="protein sequence ID" value="AZN70551.1"/>
    <property type="molecule type" value="Genomic_DNA"/>
</dbReference>
<sequence>MNGETSAARIDGATIAKLARGVRLRDDAVRGQQVLLAPERAMALDDIAVRIVHALDGVRSIDAITDAFAAEFGAPRDQIAGDVIAFVQELSDRRMLEILS</sequence>
<dbReference type="RefSeq" id="WP_126007869.1">
    <property type="nucleotide sequence ID" value="NZ_CP032509.1"/>
</dbReference>
<dbReference type="KEGG" id="abaw:D5400_04020"/>
<dbReference type="InterPro" id="IPR022479">
    <property type="entry name" value="PqqD_bac"/>
</dbReference>
<dbReference type="Proteomes" id="UP000268192">
    <property type="component" value="Chromosome"/>
</dbReference>
<keyword evidence="3" id="KW-0884">PQQ biosynthesis</keyword>
<keyword evidence="5" id="KW-1185">Reference proteome</keyword>
<reference evidence="4 5" key="1">
    <citation type="submission" date="2018-09" db="EMBL/GenBank/DDBJ databases">
        <title>Marinorhizobium profundi gen. nov., sp. nov., isolated from a deep-sea sediment sample from the New Britain Trench and proposal of Marinorhizobiaceae fam. nov. in the order Rhizobiales of the class Alphaproteobacteria.</title>
        <authorList>
            <person name="Cao J."/>
        </authorList>
    </citation>
    <scope>NUCLEOTIDE SEQUENCE [LARGE SCALE GENOMIC DNA]</scope>
    <source>
        <strain evidence="4 5">WS11</strain>
    </source>
</reference>
<evidence type="ECO:0000256" key="1">
    <source>
        <dbReference type="ARBA" id="ARBA00004886"/>
    </source>
</evidence>
<name>A0A3Q8XLX6_9HYPH</name>
<gene>
    <name evidence="4" type="primary">pqqD</name>
    <name evidence="4" type="ORF">D5400_04020</name>
</gene>
<proteinExistence type="predicted"/>
<organism evidence="4 5">
    <name type="scientific">Georhizobium profundi</name>
    <dbReference type="NCBI Taxonomy" id="2341112"/>
    <lineage>
        <taxon>Bacteria</taxon>
        <taxon>Pseudomonadati</taxon>
        <taxon>Pseudomonadota</taxon>
        <taxon>Alphaproteobacteria</taxon>
        <taxon>Hyphomicrobiales</taxon>
        <taxon>Rhizobiaceae</taxon>
        <taxon>Georhizobium</taxon>
    </lineage>
</organism>
<dbReference type="NCBIfam" id="TIGR03859">
    <property type="entry name" value="PQQ_PqqD"/>
    <property type="match status" value="1"/>
</dbReference>
<dbReference type="AlphaFoldDB" id="A0A3Q8XLX6"/>
<accession>A0A3Q8XLX6</accession>
<protein>
    <submittedName>
        <fullName evidence="4">Pyrroloquinoline quinone biosynthesis peptide chaperone PqqD</fullName>
    </submittedName>
</protein>
<dbReference type="GO" id="GO:0048038">
    <property type="term" value="F:quinone binding"/>
    <property type="evidence" value="ECO:0007669"/>
    <property type="project" value="InterPro"/>
</dbReference>
<evidence type="ECO:0000256" key="3">
    <source>
        <dbReference type="ARBA" id="ARBA00022905"/>
    </source>
</evidence>
<dbReference type="InterPro" id="IPR008792">
    <property type="entry name" value="PQQD"/>
</dbReference>
<comment type="subunit">
    <text evidence="2">Monomer. Interacts with PqqE.</text>
</comment>
<dbReference type="Pfam" id="PF05402">
    <property type="entry name" value="PqqD"/>
    <property type="match status" value="1"/>
</dbReference>
<evidence type="ECO:0000313" key="4">
    <source>
        <dbReference type="EMBL" id="AZN70551.1"/>
    </source>
</evidence>
<dbReference type="UniPathway" id="UPA00539"/>
<dbReference type="Gene3D" id="1.10.10.1150">
    <property type="entry name" value="Coenzyme PQQ synthesis protein D (PqqD)"/>
    <property type="match status" value="1"/>
</dbReference>